<dbReference type="Proteomes" id="UP000248301">
    <property type="component" value="Unassembled WGS sequence"/>
</dbReference>
<comment type="caution">
    <text evidence="1">The sequence shown here is derived from an EMBL/GenBank/DDBJ whole genome shotgun (WGS) entry which is preliminary data.</text>
</comment>
<organism evidence="1 2">
    <name type="scientific">Gluconacetobacter entanii</name>
    <dbReference type="NCBI Taxonomy" id="108528"/>
    <lineage>
        <taxon>Bacteria</taxon>
        <taxon>Pseudomonadati</taxon>
        <taxon>Pseudomonadota</taxon>
        <taxon>Alphaproteobacteria</taxon>
        <taxon>Acetobacterales</taxon>
        <taxon>Acetobacteraceae</taxon>
        <taxon>Gluconacetobacter</taxon>
    </lineage>
</organism>
<dbReference type="Gene3D" id="1.10.10.10">
    <property type="entry name" value="Winged helix-like DNA-binding domain superfamily/Winged helix DNA-binding domain"/>
    <property type="match status" value="1"/>
</dbReference>
<protein>
    <recommendedName>
        <fullName evidence="3">HTH crp-type domain-containing protein</fullName>
    </recommendedName>
</protein>
<sequence length="85" mass="9666">MQFGNLFCLNQKNIATDLEISQPMVSKLFSSLKKKGVIVVDHEKNKYINANIFMKGLKHKSDSETLTNLRRASNDGGMYEPVFDQ</sequence>
<dbReference type="InterPro" id="IPR036390">
    <property type="entry name" value="WH_DNA-bd_sf"/>
</dbReference>
<gene>
    <name evidence="1" type="ORF">CFR72_16820</name>
</gene>
<dbReference type="AlphaFoldDB" id="A0A318PP23"/>
<evidence type="ECO:0000313" key="2">
    <source>
        <dbReference type="Proteomes" id="UP000248301"/>
    </source>
</evidence>
<accession>A0A318PP23</accession>
<name>A0A318PP23_9PROT</name>
<dbReference type="SUPFAM" id="SSF46785">
    <property type="entry name" value="Winged helix' DNA-binding domain"/>
    <property type="match status" value="1"/>
</dbReference>
<evidence type="ECO:0000313" key="1">
    <source>
        <dbReference type="EMBL" id="PYD59282.1"/>
    </source>
</evidence>
<dbReference type="EMBL" id="NKUF01000150">
    <property type="protein sequence ID" value="PYD59282.1"/>
    <property type="molecule type" value="Genomic_DNA"/>
</dbReference>
<dbReference type="InterPro" id="IPR036388">
    <property type="entry name" value="WH-like_DNA-bd_sf"/>
</dbReference>
<evidence type="ECO:0008006" key="3">
    <source>
        <dbReference type="Google" id="ProtNLM"/>
    </source>
</evidence>
<reference evidence="1 2" key="1">
    <citation type="submission" date="2017-07" db="EMBL/GenBank/DDBJ databases">
        <title>A draft genome sequence of Gluconacetobacter entanii LTH 4560.</title>
        <authorList>
            <person name="Skraban J."/>
            <person name="Cleenwerck I."/>
            <person name="Vandamme P."/>
            <person name="Trcek J."/>
        </authorList>
    </citation>
    <scope>NUCLEOTIDE SEQUENCE [LARGE SCALE GENOMIC DNA]</scope>
    <source>
        <strain evidence="1 2">LTH 4560</strain>
    </source>
</reference>
<proteinExistence type="predicted"/>